<dbReference type="PROSITE" id="PS50089">
    <property type="entry name" value="ZF_RING_2"/>
    <property type="match status" value="1"/>
</dbReference>
<reference evidence="5 6" key="1">
    <citation type="submission" date="2024-05" db="EMBL/GenBank/DDBJ databases">
        <authorList>
            <person name="Wallberg A."/>
        </authorList>
    </citation>
    <scope>NUCLEOTIDE SEQUENCE [LARGE SCALE GENOMIC DNA]</scope>
</reference>
<sequence>MDITDEDEDFILGSILGDRSRSSPAGMQAHLANEFTSQDSVLVNDFNINTLSGASATGFASSLFKGYNPLGVPPKRCTSSESYELQDFDLRKRKRLQRVHSDQHDRRITYKGERDCFTSESATSSKGSQIGTAVNDLVTRASTIDQKFDQMTSKIENMQLEIKGLKSGNSTISDGLKSITDQNKRLSERIEQLEVNGLCVVCYKDKINIWVDPCHHWVMCATCYKKLSATLDENTGTRLKKCPVCRANINYALPYYGI</sequence>
<dbReference type="Proteomes" id="UP001497623">
    <property type="component" value="Unassembled WGS sequence"/>
</dbReference>
<dbReference type="AlphaFoldDB" id="A0AAV2QFL8"/>
<gene>
    <name evidence="5" type="ORF">MNOR_LOCUS11339</name>
</gene>
<accession>A0AAV2QFL8</accession>
<feature type="domain" description="RING-type" evidence="4">
    <location>
        <begin position="199"/>
        <end position="246"/>
    </location>
</feature>
<proteinExistence type="predicted"/>
<evidence type="ECO:0000256" key="1">
    <source>
        <dbReference type="ARBA" id="ARBA00022771"/>
    </source>
</evidence>
<evidence type="ECO:0000313" key="5">
    <source>
        <dbReference type="EMBL" id="CAL4080628.1"/>
    </source>
</evidence>
<keyword evidence="1 3" id="KW-0479">Metal-binding</keyword>
<dbReference type="GO" id="GO:0008270">
    <property type="term" value="F:zinc ion binding"/>
    <property type="evidence" value="ECO:0007669"/>
    <property type="project" value="UniProtKB-KW"/>
</dbReference>
<evidence type="ECO:0000256" key="3">
    <source>
        <dbReference type="PROSITE-ProRule" id="PRU00175"/>
    </source>
</evidence>
<keyword evidence="2" id="KW-0862">Zinc</keyword>
<dbReference type="InterPro" id="IPR013083">
    <property type="entry name" value="Znf_RING/FYVE/PHD"/>
</dbReference>
<dbReference type="EMBL" id="CAXKWB010005934">
    <property type="protein sequence ID" value="CAL4080628.1"/>
    <property type="molecule type" value="Genomic_DNA"/>
</dbReference>
<keyword evidence="6" id="KW-1185">Reference proteome</keyword>
<organism evidence="5 6">
    <name type="scientific">Meganyctiphanes norvegica</name>
    <name type="common">Northern krill</name>
    <name type="synonym">Thysanopoda norvegica</name>
    <dbReference type="NCBI Taxonomy" id="48144"/>
    <lineage>
        <taxon>Eukaryota</taxon>
        <taxon>Metazoa</taxon>
        <taxon>Ecdysozoa</taxon>
        <taxon>Arthropoda</taxon>
        <taxon>Crustacea</taxon>
        <taxon>Multicrustacea</taxon>
        <taxon>Malacostraca</taxon>
        <taxon>Eumalacostraca</taxon>
        <taxon>Eucarida</taxon>
        <taxon>Euphausiacea</taxon>
        <taxon>Euphausiidae</taxon>
        <taxon>Meganyctiphanes</taxon>
    </lineage>
</organism>
<comment type="caution">
    <text evidence="5">The sequence shown here is derived from an EMBL/GenBank/DDBJ whole genome shotgun (WGS) entry which is preliminary data.</text>
</comment>
<evidence type="ECO:0000256" key="2">
    <source>
        <dbReference type="ARBA" id="ARBA00022833"/>
    </source>
</evidence>
<name>A0AAV2QFL8_MEGNR</name>
<dbReference type="Pfam" id="PF13920">
    <property type="entry name" value="zf-C3HC4_3"/>
    <property type="match status" value="1"/>
</dbReference>
<protein>
    <recommendedName>
        <fullName evidence="4">RING-type domain-containing protein</fullName>
    </recommendedName>
</protein>
<dbReference type="SUPFAM" id="SSF57850">
    <property type="entry name" value="RING/U-box"/>
    <property type="match status" value="1"/>
</dbReference>
<dbReference type="InterPro" id="IPR001841">
    <property type="entry name" value="Znf_RING"/>
</dbReference>
<evidence type="ECO:0000313" key="6">
    <source>
        <dbReference type="Proteomes" id="UP001497623"/>
    </source>
</evidence>
<dbReference type="Gene3D" id="3.30.40.10">
    <property type="entry name" value="Zinc/RING finger domain, C3HC4 (zinc finger)"/>
    <property type="match status" value="1"/>
</dbReference>
<keyword evidence="1 3" id="KW-0863">Zinc-finger</keyword>
<evidence type="ECO:0000259" key="4">
    <source>
        <dbReference type="PROSITE" id="PS50089"/>
    </source>
</evidence>